<feature type="transmembrane region" description="Helical" evidence="7">
    <location>
        <begin position="521"/>
        <end position="544"/>
    </location>
</feature>
<evidence type="ECO:0000256" key="1">
    <source>
        <dbReference type="ARBA" id="ARBA00004141"/>
    </source>
</evidence>
<feature type="transmembrane region" description="Helical" evidence="7">
    <location>
        <begin position="405"/>
        <end position="426"/>
    </location>
</feature>
<evidence type="ECO:0000256" key="5">
    <source>
        <dbReference type="ARBA" id="ARBA00023136"/>
    </source>
</evidence>
<feature type="transmembrane region" description="Helical" evidence="7">
    <location>
        <begin position="185"/>
        <end position="208"/>
    </location>
</feature>
<dbReference type="Proteomes" id="UP001153069">
    <property type="component" value="Unassembled WGS sequence"/>
</dbReference>
<dbReference type="InterPro" id="IPR011701">
    <property type="entry name" value="MFS"/>
</dbReference>
<dbReference type="AlphaFoldDB" id="A0A9N8D9B6"/>
<dbReference type="PROSITE" id="PS50850">
    <property type="entry name" value="MFS"/>
    <property type="match status" value="1"/>
</dbReference>
<proteinExistence type="predicted"/>
<evidence type="ECO:0000313" key="9">
    <source>
        <dbReference type="EMBL" id="CAB9497580.1"/>
    </source>
</evidence>
<keyword evidence="10" id="KW-1185">Reference proteome</keyword>
<dbReference type="PANTHER" id="PTHR23504">
    <property type="entry name" value="MAJOR FACILITATOR SUPERFAMILY DOMAIN-CONTAINING PROTEIN 10"/>
    <property type="match status" value="1"/>
</dbReference>
<keyword evidence="2" id="KW-0813">Transport</keyword>
<feature type="transmembrane region" description="Helical" evidence="7">
    <location>
        <begin position="238"/>
        <end position="259"/>
    </location>
</feature>
<evidence type="ECO:0000313" key="10">
    <source>
        <dbReference type="Proteomes" id="UP001153069"/>
    </source>
</evidence>
<keyword evidence="3 7" id="KW-0812">Transmembrane</keyword>
<feature type="compositionally biased region" description="Basic and acidic residues" evidence="6">
    <location>
        <begin position="303"/>
        <end position="316"/>
    </location>
</feature>
<keyword evidence="5 7" id="KW-0472">Membrane</keyword>
<comment type="caution">
    <text evidence="9">The sequence shown here is derived from an EMBL/GenBank/DDBJ whole genome shotgun (WGS) entry which is preliminary data.</text>
</comment>
<feature type="transmembrane region" description="Helical" evidence="7">
    <location>
        <begin position="438"/>
        <end position="458"/>
    </location>
</feature>
<sequence length="586" mass="63417">MLPSQQQSNRRPLPSTTAVLCSQHDDEDSSNAQPTPVLWSSETVLATIALCTCSLIHAFLLISVFPYSGYMAMTLIPSLTTETVGPYAGMLASAFMAGRTFSAYPFGRMADVYGRVFVLVLSLILSAIFSILFGMSHQSFAMAMLWRFLLGLSNGIVGTVKTVVSELAAEQQPETNETPSLETRLMGMVVGMRAWGFLISPAIGGWLAEPIRQYPYLFHGSSSRLHCLEPWLTRYPFILPNLVGALLCIFSALLVIAAIDETLTHDKRRSVRSIPEDCFTFLKSKFSCCCCDGTSSKSLPSNHSEKEDTPLLPKPVEDRANSSIQQNISLACDTTTSNDDPPKHDNQIDLQCNNDTTMTGLWKNTQTRKHLIAYWLFSFAVVCLDESFPLFCISAKGGLGLSEGAIGQILSTAGLFFALSQYAIYVQTVDRFGLYPSLWIGCTVGFLPVLFIPLSLGLNKSPYGYGTQEPDGISTTTALQWSTFLFLMIIMAVSKVFCCMFFSSVSIALNKTVDATQRAALNGLATLGGSIAKGAGPIVAGVLVSVSYSSISPPCYGSVVIFTTVALLGLAVTRTLLGLQTAVTQV</sequence>
<dbReference type="OrthoDB" id="26679at2759"/>
<evidence type="ECO:0000256" key="7">
    <source>
        <dbReference type="SAM" id="Phobius"/>
    </source>
</evidence>
<feature type="domain" description="Major facilitator superfamily (MFS) profile" evidence="8">
    <location>
        <begin position="46"/>
        <end position="581"/>
    </location>
</feature>
<feature type="transmembrane region" description="Helical" evidence="7">
    <location>
        <begin position="44"/>
        <end position="67"/>
    </location>
</feature>
<feature type="region of interest" description="Disordered" evidence="6">
    <location>
        <begin position="294"/>
        <end position="316"/>
    </location>
</feature>
<feature type="transmembrane region" description="Helical" evidence="7">
    <location>
        <begin position="556"/>
        <end position="577"/>
    </location>
</feature>
<dbReference type="Gene3D" id="1.20.1250.20">
    <property type="entry name" value="MFS general substrate transporter like domains"/>
    <property type="match status" value="1"/>
</dbReference>
<dbReference type="InterPro" id="IPR020846">
    <property type="entry name" value="MFS_dom"/>
</dbReference>
<feature type="transmembrane region" description="Helical" evidence="7">
    <location>
        <begin position="478"/>
        <end position="509"/>
    </location>
</feature>
<evidence type="ECO:0000256" key="6">
    <source>
        <dbReference type="SAM" id="MobiDB-lite"/>
    </source>
</evidence>
<feature type="transmembrane region" description="Helical" evidence="7">
    <location>
        <begin position="113"/>
        <end position="133"/>
    </location>
</feature>
<dbReference type="EMBL" id="CAICTM010000022">
    <property type="protein sequence ID" value="CAB9497580.1"/>
    <property type="molecule type" value="Genomic_DNA"/>
</dbReference>
<feature type="transmembrane region" description="Helical" evidence="7">
    <location>
        <begin position="371"/>
        <end position="393"/>
    </location>
</feature>
<dbReference type="PANTHER" id="PTHR23504:SF15">
    <property type="entry name" value="MAJOR FACILITATOR SUPERFAMILY (MFS) PROFILE DOMAIN-CONTAINING PROTEIN"/>
    <property type="match status" value="1"/>
</dbReference>
<evidence type="ECO:0000256" key="2">
    <source>
        <dbReference type="ARBA" id="ARBA00022448"/>
    </source>
</evidence>
<evidence type="ECO:0000256" key="4">
    <source>
        <dbReference type="ARBA" id="ARBA00022989"/>
    </source>
</evidence>
<gene>
    <name evidence="9" type="ORF">SEMRO_22_G015240.1</name>
</gene>
<comment type="subcellular location">
    <subcellularLocation>
        <location evidence="1">Membrane</location>
        <topology evidence="1">Multi-pass membrane protein</topology>
    </subcellularLocation>
</comment>
<organism evidence="9 10">
    <name type="scientific">Seminavis robusta</name>
    <dbReference type="NCBI Taxonomy" id="568900"/>
    <lineage>
        <taxon>Eukaryota</taxon>
        <taxon>Sar</taxon>
        <taxon>Stramenopiles</taxon>
        <taxon>Ochrophyta</taxon>
        <taxon>Bacillariophyta</taxon>
        <taxon>Bacillariophyceae</taxon>
        <taxon>Bacillariophycidae</taxon>
        <taxon>Naviculales</taxon>
        <taxon>Naviculaceae</taxon>
        <taxon>Seminavis</taxon>
    </lineage>
</organism>
<evidence type="ECO:0000259" key="8">
    <source>
        <dbReference type="PROSITE" id="PS50850"/>
    </source>
</evidence>
<dbReference type="GO" id="GO:0016020">
    <property type="term" value="C:membrane"/>
    <property type="evidence" value="ECO:0007669"/>
    <property type="project" value="UniProtKB-SubCell"/>
</dbReference>
<dbReference type="SUPFAM" id="SSF103473">
    <property type="entry name" value="MFS general substrate transporter"/>
    <property type="match status" value="1"/>
</dbReference>
<name>A0A9N8D9B6_9STRA</name>
<protein>
    <submittedName>
        <fullName evidence="9">ZINC INDUCED FACILITATOR</fullName>
    </submittedName>
</protein>
<reference evidence="9" key="1">
    <citation type="submission" date="2020-06" db="EMBL/GenBank/DDBJ databases">
        <authorList>
            <consortium name="Plant Systems Biology data submission"/>
        </authorList>
    </citation>
    <scope>NUCLEOTIDE SEQUENCE</scope>
    <source>
        <strain evidence="9">D6</strain>
    </source>
</reference>
<dbReference type="GO" id="GO:0022857">
    <property type="term" value="F:transmembrane transporter activity"/>
    <property type="evidence" value="ECO:0007669"/>
    <property type="project" value="InterPro"/>
</dbReference>
<dbReference type="InterPro" id="IPR036259">
    <property type="entry name" value="MFS_trans_sf"/>
</dbReference>
<accession>A0A9N8D9B6</accession>
<evidence type="ECO:0000256" key="3">
    <source>
        <dbReference type="ARBA" id="ARBA00022692"/>
    </source>
</evidence>
<dbReference type="Pfam" id="PF07690">
    <property type="entry name" value="MFS_1"/>
    <property type="match status" value="1"/>
</dbReference>
<keyword evidence="4 7" id="KW-1133">Transmembrane helix</keyword>